<dbReference type="PANTHER" id="PTHR45339">
    <property type="entry name" value="HYBRID SIGNAL TRANSDUCTION HISTIDINE KINASE J"/>
    <property type="match status" value="1"/>
</dbReference>
<dbReference type="OrthoDB" id="60033at2759"/>
<keyword evidence="4 6" id="KW-0238">DNA-binding</keyword>
<dbReference type="InterPro" id="IPR036390">
    <property type="entry name" value="WH_DNA-bd_sf"/>
</dbReference>
<organism evidence="11 12">
    <name type="scientific">Austropuccinia psidii MF-1</name>
    <dbReference type="NCBI Taxonomy" id="1389203"/>
    <lineage>
        <taxon>Eukaryota</taxon>
        <taxon>Fungi</taxon>
        <taxon>Dikarya</taxon>
        <taxon>Basidiomycota</taxon>
        <taxon>Pucciniomycotina</taxon>
        <taxon>Pucciniomycetes</taxon>
        <taxon>Pucciniales</taxon>
        <taxon>Sphaerophragmiaceae</taxon>
        <taxon>Austropuccinia</taxon>
    </lineage>
</organism>
<dbReference type="PIRSF" id="PIRSF002595">
    <property type="entry name" value="RR_SKN7"/>
    <property type="match status" value="1"/>
</dbReference>
<keyword evidence="6" id="KW-0805">Transcription regulation</keyword>
<feature type="compositionally biased region" description="Low complexity" evidence="9">
    <location>
        <begin position="7"/>
        <end position="32"/>
    </location>
</feature>
<keyword evidence="6" id="KW-0804">Transcription</keyword>
<dbReference type="Proteomes" id="UP000765509">
    <property type="component" value="Unassembled WGS sequence"/>
</dbReference>
<evidence type="ECO:0000256" key="4">
    <source>
        <dbReference type="ARBA" id="ARBA00023125"/>
    </source>
</evidence>
<feature type="coiled-coil region" evidence="8">
    <location>
        <begin position="331"/>
        <end position="365"/>
    </location>
</feature>
<dbReference type="FunFam" id="3.40.50.2300:FF:000212">
    <property type="entry name" value="Stress response regulator/HFS transcription factor"/>
    <property type="match status" value="1"/>
</dbReference>
<evidence type="ECO:0000313" key="12">
    <source>
        <dbReference type="Proteomes" id="UP000765509"/>
    </source>
</evidence>
<dbReference type="PRINTS" id="PR00056">
    <property type="entry name" value="HSFDOMAIN"/>
</dbReference>
<gene>
    <name evidence="11" type="ORF">O181_030639</name>
</gene>
<keyword evidence="5 6" id="KW-0539">Nucleus</keyword>
<feature type="compositionally biased region" description="Low complexity" evidence="9">
    <location>
        <begin position="191"/>
        <end position="224"/>
    </location>
</feature>
<dbReference type="InterPro" id="IPR036388">
    <property type="entry name" value="WH-like_DNA-bd_sf"/>
</dbReference>
<dbReference type="PROSITE" id="PS00434">
    <property type="entry name" value="HSF_DOMAIN"/>
    <property type="match status" value="1"/>
</dbReference>
<dbReference type="GO" id="GO:0005634">
    <property type="term" value="C:nucleus"/>
    <property type="evidence" value="ECO:0007669"/>
    <property type="project" value="UniProtKB-SubCell"/>
</dbReference>
<dbReference type="CDD" id="cd17546">
    <property type="entry name" value="REC_hyHK_CKI1_RcsC-like"/>
    <property type="match status" value="1"/>
</dbReference>
<dbReference type="InterPro" id="IPR000232">
    <property type="entry name" value="HSF_DNA-bd"/>
</dbReference>
<dbReference type="Gene3D" id="3.40.50.2300">
    <property type="match status" value="1"/>
</dbReference>
<protein>
    <recommendedName>
        <fullName evidence="6">Transcription factor</fullName>
    </recommendedName>
</protein>
<dbReference type="InterPro" id="IPR001789">
    <property type="entry name" value="Sig_transdc_resp-reg_receiver"/>
</dbReference>
<keyword evidence="3" id="KW-0902">Two-component regulatory system</keyword>
<feature type="compositionally biased region" description="Polar residues" evidence="9">
    <location>
        <begin position="109"/>
        <end position="119"/>
    </location>
</feature>
<dbReference type="GO" id="GO:0000156">
    <property type="term" value="F:phosphorelay response regulator activity"/>
    <property type="evidence" value="ECO:0007669"/>
    <property type="project" value="InterPro"/>
</dbReference>
<dbReference type="Gene3D" id="1.10.10.10">
    <property type="entry name" value="Winged helix-like DNA-binding domain superfamily/Winged helix DNA-binding domain"/>
    <property type="match status" value="1"/>
</dbReference>
<comment type="caution">
    <text evidence="11">The sequence shown here is derived from an EMBL/GenBank/DDBJ whole genome shotgun (WGS) entry which is preliminary data.</text>
</comment>
<feature type="region of interest" description="Disordered" evidence="9">
    <location>
        <begin position="55"/>
        <end position="119"/>
    </location>
</feature>
<reference evidence="11" key="1">
    <citation type="submission" date="2021-03" db="EMBL/GenBank/DDBJ databases">
        <title>Draft genome sequence of rust myrtle Austropuccinia psidii MF-1, a brazilian biotype.</title>
        <authorList>
            <person name="Quecine M.C."/>
            <person name="Pachon D.M.R."/>
            <person name="Bonatelli M.L."/>
            <person name="Correr F.H."/>
            <person name="Franceschini L.M."/>
            <person name="Leite T.F."/>
            <person name="Margarido G.R.A."/>
            <person name="Almeida C.A."/>
            <person name="Ferrarezi J.A."/>
            <person name="Labate C.A."/>
        </authorList>
    </citation>
    <scope>NUCLEOTIDE SEQUENCE</scope>
    <source>
        <strain evidence="11">MF-1</strain>
    </source>
</reference>
<evidence type="ECO:0000313" key="11">
    <source>
        <dbReference type="EMBL" id="MBW0490924.1"/>
    </source>
</evidence>
<dbReference type="PANTHER" id="PTHR45339:SF1">
    <property type="entry name" value="HYBRID SIGNAL TRANSDUCTION HISTIDINE KINASE J"/>
    <property type="match status" value="1"/>
</dbReference>
<dbReference type="SUPFAM" id="SSF52172">
    <property type="entry name" value="CheY-like"/>
    <property type="match status" value="1"/>
</dbReference>
<dbReference type="EMBL" id="AVOT02010819">
    <property type="protein sequence ID" value="MBW0490924.1"/>
    <property type="molecule type" value="Genomic_DNA"/>
</dbReference>
<keyword evidence="8" id="KW-0175">Coiled coil</keyword>
<feature type="region of interest" description="Disordered" evidence="9">
    <location>
        <begin position="1"/>
        <end position="32"/>
    </location>
</feature>
<keyword evidence="2 7" id="KW-0597">Phosphoprotein</keyword>
<feature type="domain" description="Response regulatory" evidence="10">
    <location>
        <begin position="458"/>
        <end position="575"/>
    </location>
</feature>
<keyword evidence="12" id="KW-1185">Reference proteome</keyword>
<comment type="subcellular location">
    <subcellularLocation>
        <location evidence="1 6">Nucleus</location>
    </subcellularLocation>
</comment>
<evidence type="ECO:0000256" key="6">
    <source>
        <dbReference type="PIRNR" id="PIRNR002595"/>
    </source>
</evidence>
<feature type="compositionally biased region" description="Low complexity" evidence="9">
    <location>
        <begin position="82"/>
        <end position="108"/>
    </location>
</feature>
<dbReference type="InterPro" id="IPR011006">
    <property type="entry name" value="CheY-like_superfamily"/>
</dbReference>
<dbReference type="Pfam" id="PF00447">
    <property type="entry name" value="HSF_DNA-bind"/>
    <property type="match status" value="1"/>
</dbReference>
<dbReference type="AlphaFoldDB" id="A0A9Q3CUC1"/>
<feature type="compositionally biased region" description="Basic and acidic residues" evidence="9">
    <location>
        <begin position="59"/>
        <end position="70"/>
    </location>
</feature>
<accession>A0A9Q3CUC1</accession>
<proteinExistence type="predicted"/>
<dbReference type="GO" id="GO:0006357">
    <property type="term" value="P:regulation of transcription by RNA polymerase II"/>
    <property type="evidence" value="ECO:0007669"/>
    <property type="project" value="UniProtKB-UniRule"/>
</dbReference>
<dbReference type="SUPFAM" id="SSF46785">
    <property type="entry name" value="Winged helix' DNA-binding domain"/>
    <property type="match status" value="1"/>
</dbReference>
<evidence type="ECO:0000256" key="5">
    <source>
        <dbReference type="ARBA" id="ARBA00023242"/>
    </source>
</evidence>
<dbReference type="GO" id="GO:0043565">
    <property type="term" value="F:sequence-specific DNA binding"/>
    <property type="evidence" value="ECO:0007669"/>
    <property type="project" value="InterPro"/>
</dbReference>
<sequence>MSTGKTSSSLNSSLDLRSSSNNSNLDNSNYDLTNSTSYPFNGLIENDMNKLINSNLSKINDDDDHHHHQEIPNLSSNPQSISKSVLSKGSNLNLSSSTSSSLLKSSINPNQNQNHLNLSNGPSEFVKKLFNMLQDPISDSIVSWGKSKRTLIVKDQNLFQKKILPKHFKHSNFASFVRQLNKYDFRKLKQSNNNNNTNNHSFNSSSSSSSSSSSTSSLGSNSNSAKANHHQASNFDNLLNLIDNPSSNLINSSPIHQQTKWQWEFYHPHFRADRMDDLEFIKRKTPTSKYKSNLKDSLNNSEKLSNSNLHQQNLDIFNNFIIFQNSTSITLKELSNQYQLLKDQLHNANLKLESQQRQINQLNNSISQHHLSPSSSSQSLHLQQQQQLFNHLHSSQQASTSSSLVPISSPLLETSNLLENHSQSDTLEIVHSPNHLINTLTPLIQDPYLPSNWSAPPRVLIVEDDQVCRTISSAILELMGCRIETAADGLKAVSRMRDKSCAPFDLVLMDIFMPNMDGLLATRLIREFDLMTPIISLSSNSQPIDVVKYIAIGMNDCLSKPLTKEVMVIMLEKHLLNPLKIISPQSTPLQLTQSGELLEWANTQSSNLPFQLDTFSSNNLQPLKHNHDQTWLNADQKEIKRRRT</sequence>
<dbReference type="SMART" id="SM00448">
    <property type="entry name" value="REC"/>
    <property type="match status" value="1"/>
</dbReference>
<evidence type="ECO:0000256" key="7">
    <source>
        <dbReference type="PROSITE-ProRule" id="PRU00169"/>
    </source>
</evidence>
<dbReference type="PROSITE" id="PS50110">
    <property type="entry name" value="RESPONSE_REGULATORY"/>
    <property type="match status" value="1"/>
</dbReference>
<evidence type="ECO:0000256" key="1">
    <source>
        <dbReference type="ARBA" id="ARBA00004123"/>
    </source>
</evidence>
<dbReference type="Pfam" id="PF00072">
    <property type="entry name" value="Response_reg"/>
    <property type="match status" value="1"/>
</dbReference>
<dbReference type="GO" id="GO:0003700">
    <property type="term" value="F:DNA-binding transcription factor activity"/>
    <property type="evidence" value="ECO:0007669"/>
    <property type="project" value="UniProtKB-UniRule"/>
</dbReference>
<dbReference type="SMART" id="SM00415">
    <property type="entry name" value="HSF"/>
    <property type="match status" value="1"/>
</dbReference>
<feature type="modified residue" description="4-aspartylphosphate" evidence="7">
    <location>
        <position position="510"/>
    </location>
</feature>
<name>A0A9Q3CUC1_9BASI</name>
<evidence type="ECO:0000256" key="3">
    <source>
        <dbReference type="ARBA" id="ARBA00023012"/>
    </source>
</evidence>
<evidence type="ECO:0000259" key="10">
    <source>
        <dbReference type="PROSITE" id="PS50110"/>
    </source>
</evidence>
<evidence type="ECO:0000256" key="8">
    <source>
        <dbReference type="SAM" id="Coils"/>
    </source>
</evidence>
<feature type="compositionally biased region" description="Polar residues" evidence="9">
    <location>
        <begin position="72"/>
        <end position="81"/>
    </location>
</feature>
<feature type="region of interest" description="Disordered" evidence="9">
    <location>
        <begin position="189"/>
        <end position="229"/>
    </location>
</feature>
<evidence type="ECO:0000256" key="9">
    <source>
        <dbReference type="SAM" id="MobiDB-lite"/>
    </source>
</evidence>
<evidence type="ECO:0000256" key="2">
    <source>
        <dbReference type="ARBA" id="ARBA00022553"/>
    </source>
</evidence>
<dbReference type="InterPro" id="IPR014402">
    <property type="entry name" value="Sig_transdc_resp-reg_Skn7"/>
</dbReference>